<proteinExistence type="predicted"/>
<dbReference type="SUPFAM" id="SSF53335">
    <property type="entry name" value="S-adenosyl-L-methionine-dependent methyltransferases"/>
    <property type="match status" value="1"/>
</dbReference>
<dbReference type="OrthoDB" id="10463454at2759"/>
<dbReference type="AlphaFoldDB" id="A0A9N9GXZ3"/>
<accession>A0A9N9GXZ3</accession>
<evidence type="ECO:0000313" key="2">
    <source>
        <dbReference type="Proteomes" id="UP000789508"/>
    </source>
</evidence>
<keyword evidence="2" id="KW-1185">Reference proteome</keyword>
<sequence length="96" mass="10802">SAMNKVNGLLKSELDQFYTNPLTAKKLTSIFLEKIKELGYKKITFIEPSAGTGNFCQAIRELSKTNSSISKKILAFDIEPKSKQENIIKTNFLTLE</sequence>
<dbReference type="Proteomes" id="UP000789508">
    <property type="component" value="Unassembled WGS sequence"/>
</dbReference>
<dbReference type="EMBL" id="CAJVPS010007773">
    <property type="protein sequence ID" value="CAG8637758.1"/>
    <property type="molecule type" value="Genomic_DNA"/>
</dbReference>
<reference evidence="1" key="1">
    <citation type="submission" date="2021-06" db="EMBL/GenBank/DDBJ databases">
        <authorList>
            <person name="Kallberg Y."/>
            <person name="Tangrot J."/>
            <person name="Rosling A."/>
        </authorList>
    </citation>
    <scope>NUCLEOTIDE SEQUENCE</scope>
    <source>
        <strain evidence="1">FL130A</strain>
    </source>
</reference>
<organism evidence="1 2">
    <name type="scientific">Ambispora leptoticha</name>
    <dbReference type="NCBI Taxonomy" id="144679"/>
    <lineage>
        <taxon>Eukaryota</taxon>
        <taxon>Fungi</taxon>
        <taxon>Fungi incertae sedis</taxon>
        <taxon>Mucoromycota</taxon>
        <taxon>Glomeromycotina</taxon>
        <taxon>Glomeromycetes</taxon>
        <taxon>Archaeosporales</taxon>
        <taxon>Ambisporaceae</taxon>
        <taxon>Ambispora</taxon>
    </lineage>
</organism>
<protein>
    <submittedName>
        <fullName evidence="1">8589_t:CDS:1</fullName>
    </submittedName>
</protein>
<comment type="caution">
    <text evidence="1">The sequence shown here is derived from an EMBL/GenBank/DDBJ whole genome shotgun (WGS) entry which is preliminary data.</text>
</comment>
<dbReference type="InterPro" id="IPR029063">
    <property type="entry name" value="SAM-dependent_MTases_sf"/>
</dbReference>
<feature type="non-terminal residue" evidence="1">
    <location>
        <position position="1"/>
    </location>
</feature>
<evidence type="ECO:0000313" key="1">
    <source>
        <dbReference type="EMBL" id="CAG8637758.1"/>
    </source>
</evidence>
<gene>
    <name evidence="1" type="ORF">ALEPTO_LOCUS9600</name>
</gene>
<name>A0A9N9GXZ3_9GLOM</name>